<proteinExistence type="inferred from homology"/>
<dbReference type="Proteomes" id="UP000198287">
    <property type="component" value="Unassembled WGS sequence"/>
</dbReference>
<protein>
    <recommendedName>
        <fullName evidence="5">Putative nuclease HARBI1</fullName>
    </recommendedName>
    <alternativeName>
        <fullName evidence="11">Harbinger transposase-derived nuclease</fullName>
    </alternativeName>
</protein>
<evidence type="ECO:0000256" key="6">
    <source>
        <dbReference type="ARBA" id="ARBA00022490"/>
    </source>
</evidence>
<evidence type="ECO:0000256" key="11">
    <source>
        <dbReference type="ARBA" id="ARBA00030126"/>
    </source>
</evidence>
<dbReference type="InterPro" id="IPR026103">
    <property type="entry name" value="HARBI1_animal"/>
</dbReference>
<evidence type="ECO:0000256" key="4">
    <source>
        <dbReference type="ARBA" id="ARBA00006958"/>
    </source>
</evidence>
<evidence type="ECO:0000256" key="5">
    <source>
        <dbReference type="ARBA" id="ARBA00015519"/>
    </source>
</evidence>
<dbReference type="InterPro" id="IPR027806">
    <property type="entry name" value="HARBI1_dom"/>
</dbReference>
<gene>
    <name evidence="14" type="ORF">Fcan01_11751</name>
</gene>
<dbReference type="OrthoDB" id="8055321at2759"/>
<evidence type="ECO:0000259" key="13">
    <source>
        <dbReference type="Pfam" id="PF13359"/>
    </source>
</evidence>
<evidence type="ECO:0000256" key="12">
    <source>
        <dbReference type="ARBA" id="ARBA00045850"/>
    </source>
</evidence>
<dbReference type="InterPro" id="IPR045249">
    <property type="entry name" value="HARBI1-like"/>
</dbReference>
<keyword evidence="9" id="KW-0378">Hydrolase</keyword>
<dbReference type="Pfam" id="PF13359">
    <property type="entry name" value="DDE_Tnp_4"/>
    <property type="match status" value="1"/>
</dbReference>
<evidence type="ECO:0000256" key="10">
    <source>
        <dbReference type="ARBA" id="ARBA00023242"/>
    </source>
</evidence>
<evidence type="ECO:0000256" key="8">
    <source>
        <dbReference type="ARBA" id="ARBA00022723"/>
    </source>
</evidence>
<evidence type="ECO:0000256" key="9">
    <source>
        <dbReference type="ARBA" id="ARBA00022801"/>
    </source>
</evidence>
<evidence type="ECO:0000256" key="7">
    <source>
        <dbReference type="ARBA" id="ARBA00022722"/>
    </source>
</evidence>
<dbReference type="GO" id="GO:0016787">
    <property type="term" value="F:hydrolase activity"/>
    <property type="evidence" value="ECO:0007669"/>
    <property type="project" value="UniProtKB-KW"/>
</dbReference>
<dbReference type="PANTHER" id="PTHR22930">
    <property type="match status" value="1"/>
</dbReference>
<evidence type="ECO:0000313" key="15">
    <source>
        <dbReference type="Proteomes" id="UP000198287"/>
    </source>
</evidence>
<keyword evidence="8" id="KW-0479">Metal-binding</keyword>
<comment type="function">
    <text evidence="12">Transposase-derived protein that may have nuclease activity. Does not have transposase activity.</text>
</comment>
<keyword evidence="7" id="KW-0540">Nuclease</keyword>
<feature type="domain" description="DDE Tnp4" evidence="13">
    <location>
        <begin position="142"/>
        <end position="295"/>
    </location>
</feature>
<evidence type="ECO:0000256" key="2">
    <source>
        <dbReference type="ARBA" id="ARBA00004123"/>
    </source>
</evidence>
<evidence type="ECO:0000256" key="3">
    <source>
        <dbReference type="ARBA" id="ARBA00004496"/>
    </source>
</evidence>
<dbReference type="GO" id="GO:0046872">
    <property type="term" value="F:metal ion binding"/>
    <property type="evidence" value="ECO:0007669"/>
    <property type="project" value="UniProtKB-KW"/>
</dbReference>
<dbReference type="OMA" id="GMHHLKW"/>
<comment type="cofactor">
    <cofactor evidence="1">
        <name>a divalent metal cation</name>
        <dbReference type="ChEBI" id="CHEBI:60240"/>
    </cofactor>
</comment>
<dbReference type="GO" id="GO:0005634">
    <property type="term" value="C:nucleus"/>
    <property type="evidence" value="ECO:0007669"/>
    <property type="project" value="UniProtKB-SubCell"/>
</dbReference>
<comment type="caution">
    <text evidence="14">The sequence shown here is derived from an EMBL/GenBank/DDBJ whole genome shotgun (WGS) entry which is preliminary data.</text>
</comment>
<accession>A0A226EAW6</accession>
<dbReference type="GO" id="GO:0005737">
    <property type="term" value="C:cytoplasm"/>
    <property type="evidence" value="ECO:0007669"/>
    <property type="project" value="UniProtKB-SubCell"/>
</dbReference>
<keyword evidence="6" id="KW-0963">Cytoplasm</keyword>
<name>A0A226EAW6_FOLCA</name>
<evidence type="ECO:0000256" key="1">
    <source>
        <dbReference type="ARBA" id="ARBA00001968"/>
    </source>
</evidence>
<keyword evidence="15" id="KW-1185">Reference proteome</keyword>
<keyword evidence="10" id="KW-0539">Nucleus</keyword>
<organism evidence="14 15">
    <name type="scientific">Folsomia candida</name>
    <name type="common">Springtail</name>
    <dbReference type="NCBI Taxonomy" id="158441"/>
    <lineage>
        <taxon>Eukaryota</taxon>
        <taxon>Metazoa</taxon>
        <taxon>Ecdysozoa</taxon>
        <taxon>Arthropoda</taxon>
        <taxon>Hexapoda</taxon>
        <taxon>Collembola</taxon>
        <taxon>Entomobryomorpha</taxon>
        <taxon>Isotomoidea</taxon>
        <taxon>Isotomidae</taxon>
        <taxon>Proisotominae</taxon>
        <taxon>Folsomia</taxon>
    </lineage>
</organism>
<dbReference type="PANTHER" id="PTHR22930:SF267">
    <property type="entry name" value="NUCLEASE HARBI1-RELATED"/>
    <property type="match status" value="1"/>
</dbReference>
<comment type="subcellular location">
    <subcellularLocation>
        <location evidence="3">Cytoplasm</location>
    </subcellularLocation>
    <subcellularLocation>
        <location evidence="2">Nucleus</location>
    </subcellularLocation>
</comment>
<comment type="similarity">
    <text evidence="4">Belongs to the HARBI1 family.</text>
</comment>
<reference evidence="14 15" key="1">
    <citation type="submission" date="2015-12" db="EMBL/GenBank/DDBJ databases">
        <title>The genome of Folsomia candida.</title>
        <authorList>
            <person name="Faddeeva A."/>
            <person name="Derks M.F."/>
            <person name="Anvar Y."/>
            <person name="Smit S."/>
            <person name="Van Straalen N."/>
            <person name="Roelofs D."/>
        </authorList>
    </citation>
    <scope>NUCLEOTIDE SEQUENCE [LARGE SCALE GENOMIC DNA]</scope>
    <source>
        <strain evidence="14 15">VU population</strain>
        <tissue evidence="14">Whole body</tissue>
    </source>
</reference>
<dbReference type="GO" id="GO:0004518">
    <property type="term" value="F:nuclease activity"/>
    <property type="evidence" value="ECO:0007669"/>
    <property type="project" value="UniProtKB-KW"/>
</dbReference>
<evidence type="ECO:0000313" key="14">
    <source>
        <dbReference type="EMBL" id="OXA54284.1"/>
    </source>
</evidence>
<dbReference type="PRINTS" id="PR02086">
    <property type="entry name" value="PUTNUCHARBI1"/>
</dbReference>
<sequence>MAVPLFVLGNEHNRRYPQRKLLENLSEFEIRKHTGLPWWGVRELLQWLEPLVEPKGFTNHALTAESKVLTALGFFRSGGFQWLMGSNGGLSQSTTSRIIEQVSKALVRESPKIISFPNAAEQTRISTAIHVKSQFANIIGIIDGSHVNLISPSQDERSFVNRKQNHSINVQLICDDKFRFIDAVARNPGGAHDSFVFRNSHIYHRFLTGEFGNGKLMGDSGYFRSPFMEVPYARRVITPLQRDYNKRLTSARCAIECTIGRWKSRFRSMHRSGGELCYAPRKVCQLIIATLTLHNFCHTTNIELLPEDDDVFDQIVREIQQEN</sequence>
<dbReference type="EMBL" id="LNIX01000005">
    <property type="protein sequence ID" value="OXA54284.1"/>
    <property type="molecule type" value="Genomic_DNA"/>
</dbReference>
<dbReference type="AlphaFoldDB" id="A0A226EAW6"/>